<proteinExistence type="predicted"/>
<organism evidence="1">
    <name type="scientific">Candidatus Kentrum sp. TC</name>
    <dbReference type="NCBI Taxonomy" id="2126339"/>
    <lineage>
        <taxon>Bacteria</taxon>
        <taxon>Pseudomonadati</taxon>
        <taxon>Pseudomonadota</taxon>
        <taxon>Gammaproteobacteria</taxon>
        <taxon>Candidatus Kentrum</taxon>
    </lineage>
</organism>
<reference evidence="1" key="1">
    <citation type="submission" date="2019-02" db="EMBL/GenBank/DDBJ databases">
        <authorList>
            <person name="Gruber-Vodicka R. H."/>
            <person name="Seah K. B. B."/>
        </authorList>
    </citation>
    <scope>NUCLEOTIDE SEQUENCE</scope>
    <source>
        <strain evidence="1">BECK_BZ125</strain>
    </source>
</reference>
<evidence type="ECO:0000313" key="1">
    <source>
        <dbReference type="EMBL" id="VFK43258.1"/>
    </source>
</evidence>
<dbReference type="EMBL" id="CAADFT010000024">
    <property type="protein sequence ID" value="VFK43258.1"/>
    <property type="molecule type" value="Genomic_DNA"/>
</dbReference>
<protein>
    <submittedName>
        <fullName evidence="1">Uncharacterized protein</fullName>
    </submittedName>
</protein>
<dbReference type="AlphaFoldDB" id="A0A450YP10"/>
<name>A0A450YP10_9GAMM</name>
<accession>A0A450YP10</accession>
<sequence length="69" mass="7888">MIHSFPSQPGTQPKPKKLAFRDDSPYFRAFIDGKPLEELSFLVPRYSTDTKIPHAIRKDASGIFVNIRI</sequence>
<gene>
    <name evidence="1" type="ORF">BECKTC1821E_GA0114239_102411</name>
</gene>